<dbReference type="InterPro" id="IPR052147">
    <property type="entry name" value="PP2-like/Lectin"/>
</dbReference>
<dbReference type="PANTHER" id="PTHR48478:SF1">
    <property type="entry name" value="LECTIN-LIKE"/>
    <property type="match status" value="1"/>
</dbReference>
<dbReference type="Gramene" id="RZC47860">
    <property type="protein sequence ID" value="RZC47860"/>
    <property type="gene ID" value="C5167_040801"/>
</dbReference>
<proteinExistence type="predicted"/>
<evidence type="ECO:0000313" key="2">
    <source>
        <dbReference type="Proteomes" id="UP000316621"/>
    </source>
</evidence>
<dbReference type="Proteomes" id="UP000316621">
    <property type="component" value="Chromosome 1"/>
</dbReference>
<organism evidence="1 2">
    <name type="scientific">Papaver somniferum</name>
    <name type="common">Opium poppy</name>
    <dbReference type="NCBI Taxonomy" id="3469"/>
    <lineage>
        <taxon>Eukaryota</taxon>
        <taxon>Viridiplantae</taxon>
        <taxon>Streptophyta</taxon>
        <taxon>Embryophyta</taxon>
        <taxon>Tracheophyta</taxon>
        <taxon>Spermatophyta</taxon>
        <taxon>Magnoliopsida</taxon>
        <taxon>Ranunculales</taxon>
        <taxon>Papaveraceae</taxon>
        <taxon>Papaveroideae</taxon>
        <taxon>Papaver</taxon>
    </lineage>
</organism>
<dbReference type="PANTHER" id="PTHR48478">
    <property type="entry name" value="LECTIN-LIKE"/>
    <property type="match status" value="1"/>
</dbReference>
<dbReference type="InterPro" id="IPR025886">
    <property type="entry name" value="PP2-like"/>
</dbReference>
<dbReference type="STRING" id="3469.A0A4Y7IJE2"/>
<dbReference type="GO" id="GO:0030246">
    <property type="term" value="F:carbohydrate binding"/>
    <property type="evidence" value="ECO:0007669"/>
    <property type="project" value="InterPro"/>
</dbReference>
<dbReference type="EMBL" id="CM010715">
    <property type="protein sequence ID" value="RZC47860.1"/>
    <property type="molecule type" value="Genomic_DNA"/>
</dbReference>
<sequence>MLFPRSWYITWGENTNYWTWLSIIEPSTSDDKEIEMPELVRVCWLDVQGKLDMSKLSPGVNYEVVFVVMFQKRSYGWEVPVNLSLELSDGKKLVQKVNLENMPKSQWIEIHVGEFRTPQHPGDEEKEVHFRLFEIEVLNWKKGLVIEGAIVRPK</sequence>
<protein>
    <submittedName>
        <fullName evidence="1">Uncharacterized protein</fullName>
    </submittedName>
</protein>
<accession>A0A4Y7IJE2</accession>
<dbReference type="Pfam" id="PF14299">
    <property type="entry name" value="PP2"/>
    <property type="match status" value="1"/>
</dbReference>
<dbReference type="OMA" id="EIYIHEY"/>
<dbReference type="AlphaFoldDB" id="A0A4Y7IJE2"/>
<keyword evidence="2" id="KW-1185">Reference proteome</keyword>
<evidence type="ECO:0000313" key="1">
    <source>
        <dbReference type="EMBL" id="RZC47860.1"/>
    </source>
</evidence>
<gene>
    <name evidence="1" type="ORF">C5167_040801</name>
</gene>
<reference evidence="1 2" key="1">
    <citation type="journal article" date="2018" name="Science">
        <title>The opium poppy genome and morphinan production.</title>
        <authorList>
            <person name="Guo L."/>
            <person name="Winzer T."/>
            <person name="Yang X."/>
            <person name="Li Y."/>
            <person name="Ning Z."/>
            <person name="He Z."/>
            <person name="Teodor R."/>
            <person name="Lu Y."/>
            <person name="Bowser T.A."/>
            <person name="Graham I.A."/>
            <person name="Ye K."/>
        </authorList>
    </citation>
    <scope>NUCLEOTIDE SEQUENCE [LARGE SCALE GENOMIC DNA]</scope>
    <source>
        <strain evidence="2">cv. HN1</strain>
        <tissue evidence="1">Leaves</tissue>
    </source>
</reference>
<name>A0A4Y7IJE2_PAPSO</name>